<evidence type="ECO:0000313" key="1">
    <source>
        <dbReference type="EMBL" id="MEU2267172.1"/>
    </source>
</evidence>
<dbReference type="EMBL" id="JBEYBN010000013">
    <property type="protein sequence ID" value="MEU2267172.1"/>
    <property type="molecule type" value="Genomic_DNA"/>
</dbReference>
<dbReference type="RefSeq" id="WP_359788060.1">
    <property type="nucleotide sequence ID" value="NZ_JBEYBN010000013.1"/>
</dbReference>
<evidence type="ECO:0008006" key="3">
    <source>
        <dbReference type="Google" id="ProtNLM"/>
    </source>
</evidence>
<name>A0ABV2XTR0_9ACTN</name>
<comment type="caution">
    <text evidence="1">The sequence shown here is derived from an EMBL/GenBank/DDBJ whole genome shotgun (WGS) entry which is preliminary data.</text>
</comment>
<organism evidence="1 2">
    <name type="scientific">Streptomyces olindensis</name>
    <dbReference type="NCBI Taxonomy" id="358823"/>
    <lineage>
        <taxon>Bacteria</taxon>
        <taxon>Bacillati</taxon>
        <taxon>Actinomycetota</taxon>
        <taxon>Actinomycetes</taxon>
        <taxon>Kitasatosporales</taxon>
        <taxon>Streptomycetaceae</taxon>
        <taxon>Streptomyces</taxon>
    </lineage>
</organism>
<sequence>MPLPEGIIEVWMCGNETVDLELADGFREATEKATVGLREKDRVHKWSAIIGASASMYSEAMPRRLPQRCNLPGIELSSTERYFWHVERAPIHTMNSWSYRPAVPIAVHGSSLGYDWHAAQPLAAEQLGKVAAFLSLVWGVLIDVMDPPAPLEWGERRLPDHAPWVRLDADTATAPALDELPVFEVTEWLADAWVRLNRRAKLQTAVAIYMEGLRIEDRHPSLALVSYVSAVEAISLILFHEQRCQACQNHVNIGEKFFETLKLAVGQEAADALRPVYGRRSKTVHTGRLHGAEVAPGAFRFSSFVMPPEASFQWQILRGVKTAAQKLLIMAIRGQLPNKSRFGNGSETQS</sequence>
<evidence type="ECO:0000313" key="2">
    <source>
        <dbReference type="Proteomes" id="UP001550603"/>
    </source>
</evidence>
<protein>
    <recommendedName>
        <fullName evidence="3">Apea-like HEPN domain-containing protein</fullName>
    </recommendedName>
</protein>
<gene>
    <name evidence="1" type="ORF">ABZ568_12280</name>
</gene>
<dbReference type="Proteomes" id="UP001550603">
    <property type="component" value="Unassembled WGS sequence"/>
</dbReference>
<reference evidence="1 2" key="1">
    <citation type="submission" date="2024-06" db="EMBL/GenBank/DDBJ databases">
        <title>The Natural Products Discovery Center: Release of the First 8490 Sequenced Strains for Exploring Actinobacteria Biosynthetic Diversity.</title>
        <authorList>
            <person name="Kalkreuter E."/>
            <person name="Kautsar S.A."/>
            <person name="Yang D."/>
            <person name="Bader C.D."/>
            <person name="Teijaro C.N."/>
            <person name="Fluegel L."/>
            <person name="Davis C.M."/>
            <person name="Simpson J.R."/>
            <person name="Lauterbach L."/>
            <person name="Steele A.D."/>
            <person name="Gui C."/>
            <person name="Meng S."/>
            <person name="Li G."/>
            <person name="Viehrig K."/>
            <person name="Ye F."/>
            <person name="Su P."/>
            <person name="Kiefer A.F."/>
            <person name="Nichols A."/>
            <person name="Cepeda A.J."/>
            <person name="Yan W."/>
            <person name="Fan B."/>
            <person name="Jiang Y."/>
            <person name="Adhikari A."/>
            <person name="Zheng C.-J."/>
            <person name="Schuster L."/>
            <person name="Cowan T.M."/>
            <person name="Smanski M.J."/>
            <person name="Chevrette M.G."/>
            <person name="De Carvalho L.P.S."/>
            <person name="Shen B."/>
        </authorList>
    </citation>
    <scope>NUCLEOTIDE SEQUENCE [LARGE SCALE GENOMIC DNA]</scope>
    <source>
        <strain evidence="1 2">NPDC019583</strain>
    </source>
</reference>
<proteinExistence type="predicted"/>
<keyword evidence="2" id="KW-1185">Reference proteome</keyword>
<accession>A0ABV2XTR0</accession>